<dbReference type="SUPFAM" id="SSF51735">
    <property type="entry name" value="NAD(P)-binding Rossmann-fold domains"/>
    <property type="match status" value="1"/>
</dbReference>
<accession>A0A0G1CNY9</accession>
<dbReference type="CDD" id="cd05254">
    <property type="entry name" value="dTDP_HR_like_SDR_e"/>
    <property type="match status" value="1"/>
</dbReference>
<reference evidence="2 3" key="1">
    <citation type="journal article" date="2015" name="Nature">
        <title>rRNA introns, odd ribosomes, and small enigmatic genomes across a large radiation of phyla.</title>
        <authorList>
            <person name="Brown C.T."/>
            <person name="Hug L.A."/>
            <person name="Thomas B.C."/>
            <person name="Sharon I."/>
            <person name="Castelle C.J."/>
            <person name="Singh A."/>
            <person name="Wilkins M.J."/>
            <person name="Williams K.H."/>
            <person name="Banfield J.F."/>
        </authorList>
    </citation>
    <scope>NUCLEOTIDE SEQUENCE [LARGE SCALE GENOMIC DNA]</scope>
</reference>
<dbReference type="Gene3D" id="3.40.50.720">
    <property type="entry name" value="NAD(P)-binding Rossmann-like Domain"/>
    <property type="match status" value="1"/>
</dbReference>
<name>A0A0G1CNY9_9BACT</name>
<evidence type="ECO:0000259" key="1">
    <source>
        <dbReference type="Pfam" id="PF04321"/>
    </source>
</evidence>
<dbReference type="GO" id="GO:0019305">
    <property type="term" value="P:dTDP-rhamnose biosynthetic process"/>
    <property type="evidence" value="ECO:0007669"/>
    <property type="project" value="UniProtKB-UniPathway"/>
</dbReference>
<comment type="caution">
    <text evidence="2">The sequence shown here is derived from an EMBL/GenBank/DDBJ whole genome shotgun (WGS) entry which is preliminary data.</text>
</comment>
<sequence length="309" mass="35046">MRKPTHTKILITGAVSLLGRYLIQQLSDRFQLFLAFHRVPQPVISSHPQIRYLSLDVTNLSQVEKTISDTCPDVVIHLAAVSNIEYCQTHPKETRIINIDATSHLCQILSHSPTQLIFTSSSQVFSGQNAPYRETSLPHPVSIYGKTKLSAEKIILKTKSLSATIIRFATMFGWPPDGARENDAIFYLQRLQNTKKIYLVNDRFYNPIYALRAAQIIDKVIKMKTSCIFHVGGQDRVSRYSFVQNLISAFDIKNPPILVPVTGNYFKNFFPRPLDTTLSTGKVKQMLRFTPTSLITDLRHMVNHPLSSD</sequence>
<evidence type="ECO:0000313" key="3">
    <source>
        <dbReference type="Proteomes" id="UP000034050"/>
    </source>
</evidence>
<gene>
    <name evidence="2" type="ORF">UV61_C0003G0045</name>
</gene>
<feature type="domain" description="RmlD-like substrate binding" evidence="1">
    <location>
        <begin position="8"/>
        <end position="304"/>
    </location>
</feature>
<dbReference type="AlphaFoldDB" id="A0A0G1CNY9"/>
<protein>
    <submittedName>
        <fullName evidence="2">Putative dTDP-4-dehydrorhamnose reductase</fullName>
    </submittedName>
</protein>
<organism evidence="2 3">
    <name type="scientific">Candidatus Gottesmanbacteria bacterium GW2011_GWB1_43_11</name>
    <dbReference type="NCBI Taxonomy" id="1618446"/>
    <lineage>
        <taxon>Bacteria</taxon>
        <taxon>Candidatus Gottesmaniibacteriota</taxon>
    </lineage>
</organism>
<dbReference type="Proteomes" id="UP000034050">
    <property type="component" value="Unassembled WGS sequence"/>
</dbReference>
<dbReference type="Pfam" id="PF04321">
    <property type="entry name" value="RmlD_sub_bind"/>
    <property type="match status" value="1"/>
</dbReference>
<dbReference type="STRING" id="1618446.UV61_C0003G0045"/>
<dbReference type="PANTHER" id="PTHR43242:SF1">
    <property type="entry name" value="NAD(P)-BINDING ROSSMANN-FOLD SUPERFAMILY PROTEIN"/>
    <property type="match status" value="1"/>
</dbReference>
<dbReference type="EMBL" id="LCFD01000003">
    <property type="protein sequence ID" value="KKS87192.1"/>
    <property type="molecule type" value="Genomic_DNA"/>
</dbReference>
<dbReference type="InterPro" id="IPR036291">
    <property type="entry name" value="NAD(P)-bd_dom_sf"/>
</dbReference>
<evidence type="ECO:0000313" key="2">
    <source>
        <dbReference type="EMBL" id="KKS87192.1"/>
    </source>
</evidence>
<proteinExistence type="predicted"/>
<dbReference type="InterPro" id="IPR029903">
    <property type="entry name" value="RmlD-like-bd"/>
</dbReference>
<dbReference type="UniPathway" id="UPA00124"/>
<dbReference type="PANTHER" id="PTHR43242">
    <property type="entry name" value="NAD(P)-BINDING ROSSMANN-FOLD SUPERFAMILY PROTEIN"/>
    <property type="match status" value="1"/>
</dbReference>